<dbReference type="InterPro" id="IPR039552">
    <property type="entry name" value="IS66_C"/>
</dbReference>
<keyword evidence="7" id="KW-1185">Reference proteome</keyword>
<evidence type="ECO:0000259" key="1">
    <source>
        <dbReference type="Pfam" id="PF03050"/>
    </source>
</evidence>
<dbReference type="EMBL" id="FO203512">
    <property type="protein sequence ID" value="CCK76679.1"/>
    <property type="molecule type" value="Genomic_DNA"/>
</dbReference>
<dbReference type="Proteomes" id="UP000032749">
    <property type="component" value="Chromosome"/>
</dbReference>
<dbReference type="KEGG" id="oai:OLEAN_C24630"/>
<feature type="domain" description="Transposase TnpC homeodomain" evidence="2">
    <location>
        <begin position="14"/>
        <end position="73"/>
    </location>
</feature>
<feature type="domain" description="Transposase IS66 central" evidence="1">
    <location>
        <begin position="157"/>
        <end position="439"/>
    </location>
</feature>
<dbReference type="InterPro" id="IPR004291">
    <property type="entry name" value="Transposase_IS66_central"/>
</dbReference>
<dbReference type="EMBL" id="FO203512">
    <property type="protein sequence ID" value="CCK75725.1"/>
    <property type="molecule type" value="Genomic_DNA"/>
</dbReference>
<dbReference type="EMBL" id="FO203512">
    <property type="protein sequence ID" value="CCK76639.1"/>
    <property type="molecule type" value="Genomic_DNA"/>
</dbReference>
<protein>
    <submittedName>
        <fullName evidence="6">Transposase, IS66 family</fullName>
    </submittedName>
</protein>
<sequence length="507" mass="58292">MDENTRLKEENQSLKNRVAWFENQMFGQKSEKRIVENPLQGNLLGVPVITEPEKPAIKKVAEYERGKAKKNRPDDCTTDTGLRFSDEVPVEVINITPPELIGSDADQYKIIDIKITRKLAKLPASYVVLEYHLPVIKKIDSGDVRTTRMPDQVLDSSIADVSLLVGLLIDKFLYHNPLHRQHQKLTHAGITVARSSLTNWVKRSIELLRPIVQAMLNHVLKSKVLAMDETPIKAGRKHQGKMKQAYFWPVYGEDHEVVFTFSESRGQQHIIDTLNHKFSGTLVTDGYAAYARYAEKTDGIIHAQCWVHSRRYLVNAEESSPQEVAVVLEIIGQLYQFEKRIVETKLSGDKKRQYRLENSKPLVDEVFSWLDEQCQRHDLTPKHPLTKAINYLQARETELRVFLADPDVPMDTNHLEREIRPIPLGKKNWMFCWTELGAEHVGLIQSLISTCKLHDINPHTYLTDVLQRVSCHPASKVEELTPRVWKEKFADEPMRSVIYKTVNDVVE</sequence>
<dbReference type="HOGENOM" id="CLU_023034_0_2_6"/>
<dbReference type="KEGG" id="oai:OLEAN_C25030"/>
<dbReference type="Pfam" id="PF03050">
    <property type="entry name" value="DDE_Tnp_IS66"/>
    <property type="match status" value="1"/>
</dbReference>
<dbReference type="Pfam" id="PF13817">
    <property type="entry name" value="DDE_Tnp_IS66_C"/>
    <property type="match status" value="1"/>
</dbReference>
<dbReference type="InterPro" id="IPR024463">
    <property type="entry name" value="Transposase_TnpC_homeodom"/>
</dbReference>
<dbReference type="PANTHER" id="PTHR33678:SF1">
    <property type="entry name" value="BLL1576 PROTEIN"/>
    <property type="match status" value="1"/>
</dbReference>
<dbReference type="STRING" id="698738.OLEAN_C15490"/>
<dbReference type="PATRIC" id="fig|698738.3.peg.1602"/>
<proteinExistence type="predicted"/>
<evidence type="ECO:0000313" key="6">
    <source>
        <dbReference type="EMBL" id="CCK76679.1"/>
    </source>
</evidence>
<dbReference type="KEGG" id="oai:OLEAN_C15490"/>
<dbReference type="PANTHER" id="PTHR33678">
    <property type="entry name" value="BLL1576 PROTEIN"/>
    <property type="match status" value="1"/>
</dbReference>
<gene>
    <name evidence="4" type="ORF">OLEAN_C15490</name>
    <name evidence="5" type="ORF">OLEAN_C24630</name>
    <name evidence="6" type="ORF">OLEAN_C25030</name>
</gene>
<dbReference type="AlphaFoldDB" id="R4YUH4"/>
<dbReference type="Pfam" id="PF13007">
    <property type="entry name" value="LZ_Tnp_IS66"/>
    <property type="match status" value="1"/>
</dbReference>
<evidence type="ECO:0000259" key="2">
    <source>
        <dbReference type="Pfam" id="PF13007"/>
    </source>
</evidence>
<reference evidence="6 7" key="1">
    <citation type="journal article" date="2013" name="Nat. Commun.">
        <title>Genome sequence and functional genomic analysis of the oil-degrading bacterium Oleispira antarctica.</title>
        <authorList>
            <person name="Kube M."/>
            <person name="Chernikova T.N."/>
            <person name="Al-Ramahi Y."/>
            <person name="Beloqui A."/>
            <person name="Lopez-Cortez N."/>
            <person name="Guazzaroni M.E."/>
            <person name="Heipieper H.J."/>
            <person name="Klages S."/>
            <person name="Kotsyurbenko O.R."/>
            <person name="Langer I."/>
            <person name="Nechitaylo T.Y."/>
            <person name="Lunsdorf H."/>
            <person name="Fernandez M."/>
            <person name="Juarez S."/>
            <person name="Ciordia S."/>
            <person name="Singer A."/>
            <person name="Kagan O."/>
            <person name="Egorova O."/>
            <person name="Petit P.A."/>
            <person name="Stogios P."/>
            <person name="Kim Y."/>
            <person name="Tchigvintsev A."/>
            <person name="Flick R."/>
            <person name="Denaro R."/>
            <person name="Genovese M."/>
            <person name="Albar J.P."/>
            <person name="Reva O.N."/>
            <person name="Martinez-Gomariz M."/>
            <person name="Tran H."/>
            <person name="Ferrer M."/>
            <person name="Savchenko A."/>
            <person name="Yakunin A.F."/>
            <person name="Yakimov M.M."/>
            <person name="Golyshina O.V."/>
            <person name="Reinhardt R."/>
            <person name="Golyshin P.N."/>
        </authorList>
    </citation>
    <scope>NUCLEOTIDE SEQUENCE [LARGE SCALE GENOMIC DNA]</scope>
</reference>
<feature type="domain" description="Transposase IS66 C-terminal" evidence="3">
    <location>
        <begin position="446"/>
        <end position="482"/>
    </location>
</feature>
<evidence type="ECO:0000259" key="3">
    <source>
        <dbReference type="Pfam" id="PF13817"/>
    </source>
</evidence>
<dbReference type="NCBIfam" id="NF033517">
    <property type="entry name" value="transpos_IS66"/>
    <property type="match status" value="1"/>
</dbReference>
<name>R4YUH4_OLEAN</name>
<dbReference type="InterPro" id="IPR052344">
    <property type="entry name" value="Transposase-related"/>
</dbReference>
<evidence type="ECO:0000313" key="5">
    <source>
        <dbReference type="EMBL" id="CCK76639.1"/>
    </source>
</evidence>
<evidence type="ECO:0000313" key="7">
    <source>
        <dbReference type="Proteomes" id="UP000032749"/>
    </source>
</evidence>
<accession>R4YUH4</accession>
<organism evidence="6 7">
    <name type="scientific">Oleispira antarctica RB-8</name>
    <dbReference type="NCBI Taxonomy" id="698738"/>
    <lineage>
        <taxon>Bacteria</taxon>
        <taxon>Pseudomonadati</taxon>
        <taxon>Pseudomonadota</taxon>
        <taxon>Gammaproteobacteria</taxon>
        <taxon>Oceanospirillales</taxon>
        <taxon>Oceanospirillaceae</taxon>
        <taxon>Oleispira</taxon>
    </lineage>
</organism>
<evidence type="ECO:0000313" key="4">
    <source>
        <dbReference type="EMBL" id="CCK75725.1"/>
    </source>
</evidence>